<dbReference type="CDD" id="cd00093">
    <property type="entry name" value="HTH_XRE"/>
    <property type="match status" value="1"/>
</dbReference>
<dbReference type="Pfam" id="PF01381">
    <property type="entry name" value="HTH_3"/>
    <property type="match status" value="1"/>
</dbReference>
<reference evidence="2 3" key="1">
    <citation type="submission" date="2019-04" db="EMBL/GenBank/DDBJ databases">
        <authorList>
            <person name="Li M."/>
        </authorList>
    </citation>
    <scope>NUCLEOTIDE SEQUENCE [LARGE SCALE GENOMIC DNA]</scope>
    <source>
        <strain evidence="2 3">LAM1902</strain>
    </source>
</reference>
<dbReference type="RefSeq" id="WP_138525293.1">
    <property type="nucleotide sequence ID" value="NZ_JAOCBK010000005.1"/>
</dbReference>
<accession>A0A5R9RGA2</accession>
<dbReference type="SUPFAM" id="SSF47413">
    <property type="entry name" value="lambda repressor-like DNA-binding domains"/>
    <property type="match status" value="1"/>
</dbReference>
<proteinExistence type="predicted"/>
<comment type="caution">
    <text evidence="2">The sequence shown here is derived from an EMBL/GenBank/DDBJ whole genome shotgun (WGS) entry which is preliminary data.</text>
</comment>
<dbReference type="OrthoDB" id="123556at2"/>
<dbReference type="Proteomes" id="UP000306635">
    <property type="component" value="Unassembled WGS sequence"/>
</dbReference>
<dbReference type="EMBL" id="SWDV01000028">
    <property type="protein sequence ID" value="TLX73594.1"/>
    <property type="molecule type" value="Genomic_DNA"/>
</dbReference>
<evidence type="ECO:0000313" key="3">
    <source>
        <dbReference type="Proteomes" id="UP000306635"/>
    </source>
</evidence>
<sequence>MTSPSLHNAPLGPMLRRWRLLHRVKQSHAAGMFGVSQSTISRWEAGMQEAEPEQRAQIEALLRARLDSAADHALARLVASNSQPVHLVCDLTHRLLACSAARAAEFSVPHTELLGRSLWPFVTEAIATQEAKLDGLGWREGIAAPALEFATGTNDSLLVPIRQSQCRWTRLTLSDGSTARLVETLRADSFAHI</sequence>
<dbReference type="SMART" id="SM00530">
    <property type="entry name" value="HTH_XRE"/>
    <property type="match status" value="1"/>
</dbReference>
<name>A0A5R9RGA2_9PSED</name>
<dbReference type="AlphaFoldDB" id="A0A5R9RGA2"/>
<dbReference type="GO" id="GO:0003677">
    <property type="term" value="F:DNA binding"/>
    <property type="evidence" value="ECO:0007669"/>
    <property type="project" value="InterPro"/>
</dbReference>
<dbReference type="PROSITE" id="PS50943">
    <property type="entry name" value="HTH_CROC1"/>
    <property type="match status" value="1"/>
</dbReference>
<gene>
    <name evidence="2" type="ORF">FAS41_20575</name>
</gene>
<keyword evidence="3" id="KW-1185">Reference proteome</keyword>
<dbReference type="Gene3D" id="1.10.260.40">
    <property type="entry name" value="lambda repressor-like DNA-binding domains"/>
    <property type="match status" value="1"/>
</dbReference>
<evidence type="ECO:0000259" key="1">
    <source>
        <dbReference type="PROSITE" id="PS50943"/>
    </source>
</evidence>
<dbReference type="InterPro" id="IPR010982">
    <property type="entry name" value="Lambda_DNA-bd_dom_sf"/>
</dbReference>
<dbReference type="InterPro" id="IPR001387">
    <property type="entry name" value="Cro/C1-type_HTH"/>
</dbReference>
<evidence type="ECO:0000313" key="2">
    <source>
        <dbReference type="EMBL" id="TLX73594.1"/>
    </source>
</evidence>
<organism evidence="2 3">
    <name type="scientific">Pseudomonas nicosulfuronedens</name>
    <dbReference type="NCBI Taxonomy" id="2571105"/>
    <lineage>
        <taxon>Bacteria</taxon>
        <taxon>Pseudomonadati</taxon>
        <taxon>Pseudomonadota</taxon>
        <taxon>Gammaproteobacteria</taxon>
        <taxon>Pseudomonadales</taxon>
        <taxon>Pseudomonadaceae</taxon>
        <taxon>Pseudomonas</taxon>
    </lineage>
</organism>
<protein>
    <submittedName>
        <fullName evidence="2">Helix-turn-helix transcriptional regulator</fullName>
    </submittedName>
</protein>
<feature type="domain" description="HTH cro/C1-type" evidence="1">
    <location>
        <begin position="15"/>
        <end position="69"/>
    </location>
</feature>